<evidence type="ECO:0000313" key="8">
    <source>
        <dbReference type="Proteomes" id="UP000238338"/>
    </source>
</evidence>
<dbReference type="AlphaFoldDB" id="A0A2S8SA88"/>
<gene>
    <name evidence="7" type="ORF">LX70_01559</name>
</gene>
<evidence type="ECO:0000256" key="3">
    <source>
        <dbReference type="ARBA" id="ARBA00023125"/>
    </source>
</evidence>
<dbReference type="InterPro" id="IPR013324">
    <property type="entry name" value="RNA_pol_sigma_r3/r4-like"/>
</dbReference>
<dbReference type="Pfam" id="PF04198">
    <property type="entry name" value="Sugar-bind"/>
    <property type="match status" value="1"/>
</dbReference>
<dbReference type="EMBL" id="PVEP01000002">
    <property type="protein sequence ID" value="PQV57751.1"/>
    <property type="molecule type" value="Genomic_DNA"/>
</dbReference>
<dbReference type="InterPro" id="IPR037171">
    <property type="entry name" value="NagB/RpiA_transferase-like"/>
</dbReference>
<reference evidence="7 8" key="1">
    <citation type="submission" date="2018-02" db="EMBL/GenBank/DDBJ databases">
        <title>Genomic Encyclopedia of Archaeal and Bacterial Type Strains, Phase II (KMG-II): from individual species to whole genera.</title>
        <authorList>
            <person name="Goeker M."/>
        </authorList>
    </citation>
    <scope>NUCLEOTIDE SEQUENCE [LARGE SCALE GENOMIC DNA]</scope>
    <source>
        <strain evidence="7 8">DSM 18921</strain>
    </source>
</reference>
<comment type="similarity">
    <text evidence="1">Belongs to the SorC transcriptional regulatory family.</text>
</comment>
<dbReference type="SUPFAM" id="SSF88659">
    <property type="entry name" value="Sigma3 and sigma4 domains of RNA polymerase sigma factors"/>
    <property type="match status" value="1"/>
</dbReference>
<dbReference type="Gene3D" id="3.40.50.1360">
    <property type="match status" value="1"/>
</dbReference>
<keyword evidence="2" id="KW-0805">Transcription regulation</keyword>
<evidence type="ECO:0000256" key="1">
    <source>
        <dbReference type="ARBA" id="ARBA00010466"/>
    </source>
</evidence>
<dbReference type="Gene3D" id="1.10.10.10">
    <property type="entry name" value="Winged helix-like DNA-binding domain superfamily/Winged helix DNA-binding domain"/>
    <property type="match status" value="1"/>
</dbReference>
<dbReference type="GO" id="GO:0006352">
    <property type="term" value="P:DNA-templated transcription initiation"/>
    <property type="evidence" value="ECO:0007669"/>
    <property type="project" value="InterPro"/>
</dbReference>
<dbReference type="PANTHER" id="PTHR34294:SF1">
    <property type="entry name" value="TRANSCRIPTIONAL REGULATOR LSRR"/>
    <property type="match status" value="1"/>
</dbReference>
<dbReference type="GO" id="GO:0003677">
    <property type="term" value="F:DNA binding"/>
    <property type="evidence" value="ECO:0007669"/>
    <property type="project" value="UniProtKB-KW"/>
</dbReference>
<protein>
    <submittedName>
        <fullName evidence="7">DNA-binding transcriptional regulator LsrR (DeoR family)</fullName>
    </submittedName>
</protein>
<evidence type="ECO:0000259" key="6">
    <source>
        <dbReference type="Pfam" id="PF12802"/>
    </source>
</evidence>
<evidence type="ECO:0000313" key="7">
    <source>
        <dbReference type="EMBL" id="PQV57751.1"/>
    </source>
</evidence>
<dbReference type="InterPro" id="IPR036388">
    <property type="entry name" value="WH-like_DNA-bd_sf"/>
</dbReference>
<name>A0A2S8SA88_9RHOB</name>
<proteinExistence type="inferred from homology"/>
<keyword evidence="4" id="KW-0804">Transcription</keyword>
<dbReference type="Pfam" id="PF12802">
    <property type="entry name" value="MarR_2"/>
    <property type="match status" value="1"/>
</dbReference>
<evidence type="ECO:0000256" key="2">
    <source>
        <dbReference type="ARBA" id="ARBA00023015"/>
    </source>
</evidence>
<keyword evidence="3 7" id="KW-0238">DNA-binding</keyword>
<dbReference type="GO" id="GO:0030246">
    <property type="term" value="F:carbohydrate binding"/>
    <property type="evidence" value="ECO:0007669"/>
    <property type="project" value="InterPro"/>
</dbReference>
<dbReference type="InterPro" id="IPR051054">
    <property type="entry name" value="SorC_transcr_regulators"/>
</dbReference>
<dbReference type="OrthoDB" id="7065657at2"/>
<dbReference type="PANTHER" id="PTHR34294">
    <property type="entry name" value="TRANSCRIPTIONAL REGULATOR-RELATED"/>
    <property type="match status" value="1"/>
</dbReference>
<dbReference type="Proteomes" id="UP000238338">
    <property type="component" value="Unassembled WGS sequence"/>
</dbReference>
<keyword evidence="8" id="KW-1185">Reference proteome</keyword>
<feature type="domain" description="Sugar-binding" evidence="5">
    <location>
        <begin position="62"/>
        <end position="316"/>
    </location>
</feature>
<feature type="domain" description="HTH marR-type" evidence="6">
    <location>
        <begin position="19"/>
        <end position="57"/>
    </location>
</feature>
<dbReference type="GO" id="GO:0016987">
    <property type="term" value="F:sigma factor activity"/>
    <property type="evidence" value="ECO:0007669"/>
    <property type="project" value="InterPro"/>
</dbReference>
<organism evidence="7 8">
    <name type="scientific">Albidovulum denitrificans</name>
    <dbReference type="NCBI Taxonomy" id="404881"/>
    <lineage>
        <taxon>Bacteria</taxon>
        <taxon>Pseudomonadati</taxon>
        <taxon>Pseudomonadota</taxon>
        <taxon>Alphaproteobacteria</taxon>
        <taxon>Rhodobacterales</taxon>
        <taxon>Paracoccaceae</taxon>
        <taxon>Albidovulum</taxon>
    </lineage>
</organism>
<comment type="caution">
    <text evidence="7">The sequence shown here is derived from an EMBL/GenBank/DDBJ whole genome shotgun (WGS) entry which is preliminary data.</text>
</comment>
<dbReference type="RefSeq" id="WP_105513970.1">
    <property type="nucleotide sequence ID" value="NZ_PVEP01000002.1"/>
</dbReference>
<evidence type="ECO:0000259" key="5">
    <source>
        <dbReference type="Pfam" id="PF04198"/>
    </source>
</evidence>
<dbReference type="InterPro" id="IPR007324">
    <property type="entry name" value="Sugar-bd_dom_put"/>
</dbReference>
<sequence length="317" mass="33268">MNLIDPETSKHDDAARAGWMYYVGGMTQDQIATELGVSRQRAQRLVSRAMAEGLIHVRLEHKIGSCLAAEAALKRRFGLTEARVAPYLGAGVDPARATAAIAAELLESYLARPDPLVIGFGTGRSLAAMVAELAAAPYERHKVVSLIGNIAPDGSASFYDVILRLADKLHVPHYPMPVPVLSETAEERALFYALGPVKAVVDLARNADVVFCGVGQMGGDAPLYKDGFVTRDQLAEMQARGATGELVGCVFDAGGVYLDTPLTARLGGVRIEPARSGPVIGIAAGTSKVPAIRAAIAGRLINGLVTDEATAEALLAG</sequence>
<accession>A0A2S8SA88</accession>
<dbReference type="InterPro" id="IPR000835">
    <property type="entry name" value="HTH_MarR-typ"/>
</dbReference>
<dbReference type="SUPFAM" id="SSF100950">
    <property type="entry name" value="NagB/RpiA/CoA transferase-like"/>
    <property type="match status" value="1"/>
</dbReference>
<evidence type="ECO:0000256" key="4">
    <source>
        <dbReference type="ARBA" id="ARBA00023163"/>
    </source>
</evidence>